<name>A0A240SXT9_LUTLO</name>
<dbReference type="VEuPathDB" id="VectorBase:LLONM1_009329"/>
<evidence type="ECO:0000256" key="7">
    <source>
        <dbReference type="ARBA" id="ARBA00023136"/>
    </source>
</evidence>
<keyword evidence="9 10" id="KW-0807">Transducer</keyword>
<dbReference type="PANTHER" id="PTHR21137:SF35">
    <property type="entry name" value="ODORANT RECEPTOR 19A-RELATED"/>
    <property type="match status" value="1"/>
</dbReference>
<feature type="transmembrane region" description="Helical" evidence="10">
    <location>
        <begin position="132"/>
        <end position="155"/>
    </location>
</feature>
<evidence type="ECO:0000256" key="1">
    <source>
        <dbReference type="ARBA" id="ARBA00004651"/>
    </source>
</evidence>
<evidence type="ECO:0000256" key="10">
    <source>
        <dbReference type="RuleBase" id="RU351113"/>
    </source>
</evidence>
<keyword evidence="12" id="KW-1185">Reference proteome</keyword>
<keyword evidence="2" id="KW-1003">Cell membrane</keyword>
<proteinExistence type="inferred from homology"/>
<dbReference type="InterPro" id="IPR004117">
    <property type="entry name" value="7tm6_olfct_rcpt"/>
</dbReference>
<keyword evidence="8 10" id="KW-0675">Receptor</keyword>
<organism evidence="11 12">
    <name type="scientific">Lutzomyia longipalpis</name>
    <name type="common">Sand fly</name>
    <dbReference type="NCBI Taxonomy" id="7200"/>
    <lineage>
        <taxon>Eukaryota</taxon>
        <taxon>Metazoa</taxon>
        <taxon>Ecdysozoa</taxon>
        <taxon>Arthropoda</taxon>
        <taxon>Hexapoda</taxon>
        <taxon>Insecta</taxon>
        <taxon>Pterygota</taxon>
        <taxon>Neoptera</taxon>
        <taxon>Endopterygota</taxon>
        <taxon>Diptera</taxon>
        <taxon>Nematocera</taxon>
        <taxon>Psychodoidea</taxon>
        <taxon>Psychodidae</taxon>
        <taxon>Lutzomyia</taxon>
        <taxon>Lutzomyia</taxon>
    </lineage>
</organism>
<dbReference type="AlphaFoldDB" id="A0A240SXT9"/>
<dbReference type="Proteomes" id="UP000092461">
    <property type="component" value="Unassembled WGS sequence"/>
</dbReference>
<dbReference type="Pfam" id="PF02949">
    <property type="entry name" value="7tm_6"/>
    <property type="match status" value="1"/>
</dbReference>
<accession>A0A240SXT9</accession>
<evidence type="ECO:0000256" key="8">
    <source>
        <dbReference type="ARBA" id="ARBA00023170"/>
    </source>
</evidence>
<comment type="caution">
    <text evidence="10">Lacks conserved residue(s) required for the propagation of feature annotation.</text>
</comment>
<evidence type="ECO:0000313" key="12">
    <source>
        <dbReference type="Proteomes" id="UP000092461"/>
    </source>
</evidence>
<dbReference type="GO" id="GO:0004984">
    <property type="term" value="F:olfactory receptor activity"/>
    <property type="evidence" value="ECO:0007669"/>
    <property type="project" value="InterPro"/>
</dbReference>
<dbReference type="VEuPathDB" id="VectorBase:LLOJ010734"/>
<evidence type="ECO:0000256" key="9">
    <source>
        <dbReference type="ARBA" id="ARBA00023224"/>
    </source>
</evidence>
<dbReference type="GO" id="GO:0005886">
    <property type="term" value="C:plasma membrane"/>
    <property type="evidence" value="ECO:0007669"/>
    <property type="project" value="UniProtKB-SubCell"/>
</dbReference>
<keyword evidence="4 10" id="KW-0812">Transmembrane</keyword>
<feature type="transmembrane region" description="Helical" evidence="10">
    <location>
        <begin position="285"/>
        <end position="308"/>
    </location>
</feature>
<feature type="transmembrane region" description="Helical" evidence="10">
    <location>
        <begin position="71"/>
        <end position="93"/>
    </location>
</feature>
<keyword evidence="6 10" id="KW-1133">Transmembrane helix</keyword>
<reference evidence="11" key="1">
    <citation type="submission" date="2020-05" db="UniProtKB">
        <authorList>
            <consortium name="EnsemblMetazoa"/>
        </authorList>
    </citation>
    <scope>IDENTIFICATION</scope>
    <source>
        <strain evidence="11">Jacobina</strain>
    </source>
</reference>
<dbReference type="EMBL" id="AJWK01019118">
    <property type="status" value="NOT_ANNOTATED_CDS"/>
    <property type="molecule type" value="Genomic_DNA"/>
</dbReference>
<dbReference type="GO" id="GO:0005549">
    <property type="term" value="F:odorant binding"/>
    <property type="evidence" value="ECO:0007669"/>
    <property type="project" value="InterPro"/>
</dbReference>
<keyword evidence="7 10" id="KW-0472">Membrane</keyword>
<evidence type="ECO:0000256" key="5">
    <source>
        <dbReference type="ARBA" id="ARBA00022725"/>
    </source>
</evidence>
<feature type="transmembrane region" description="Helical" evidence="10">
    <location>
        <begin position="39"/>
        <end position="59"/>
    </location>
</feature>
<dbReference type="EnsemblMetazoa" id="LLOJ010734-RA">
    <property type="protein sequence ID" value="LLOJ010734-PA"/>
    <property type="gene ID" value="LLOJ010734"/>
</dbReference>
<evidence type="ECO:0000256" key="2">
    <source>
        <dbReference type="ARBA" id="ARBA00022475"/>
    </source>
</evidence>
<evidence type="ECO:0000256" key="3">
    <source>
        <dbReference type="ARBA" id="ARBA00022606"/>
    </source>
</evidence>
<keyword evidence="3 10" id="KW-0716">Sensory transduction</keyword>
<comment type="subcellular location">
    <subcellularLocation>
        <location evidence="1 10">Cell membrane</location>
        <topology evidence="1 10">Multi-pass membrane protein</topology>
    </subcellularLocation>
</comment>
<comment type="similarity">
    <text evidence="10">Belongs to the insect chemoreceptor superfamily. Heteromeric odorant receptor channel (TC 1.A.69) family.</text>
</comment>
<keyword evidence="5 10" id="KW-0552">Olfaction</keyword>
<evidence type="ECO:0000256" key="4">
    <source>
        <dbReference type="ARBA" id="ARBA00022692"/>
    </source>
</evidence>
<dbReference type="PANTHER" id="PTHR21137">
    <property type="entry name" value="ODORANT RECEPTOR"/>
    <property type="match status" value="1"/>
</dbReference>
<feature type="transmembrane region" description="Helical" evidence="10">
    <location>
        <begin position="176"/>
        <end position="197"/>
    </location>
</feature>
<dbReference type="GO" id="GO:0007165">
    <property type="term" value="P:signal transduction"/>
    <property type="evidence" value="ECO:0007669"/>
    <property type="project" value="UniProtKB-KW"/>
</dbReference>
<evidence type="ECO:0000256" key="6">
    <source>
        <dbReference type="ARBA" id="ARBA00022989"/>
    </source>
</evidence>
<sequence length="380" mass="44464">MAKPRAKHLEEFKKAQPRLDFLISVLISDVFSGPWKNRFIIIFFMLFNTFVWYLVFLHLKNGIGNEININILISILMFLLLCQYLIRIVLGLFNRTKFTVLMQNIKDLFEEQDEDPELSSIMEFHLKNSVKYFVFFDRLIMNMVYGAIPLASLYFRYNEDYGLMYDLPFVVSDNIFMREFMYVLQGVILMVVSYPLISLDFGIIFIGLQIIAELNILNDFMKIMNVMLKSQPNFLKRIIKKHCVILTNINLLSDIILETSFMQLFLSCITFMFGFSFLMKYSAGVGNYMIMFAGIIHSLPVCVLGEFIKRKTDNLSETLYQTNWYELSLKDQKTFLIILGMAQREYGLKAGGMYDINLYTFIQITKLAFSYSAIIYSLSK</sequence>
<protein>
    <recommendedName>
        <fullName evidence="10">Odorant receptor</fullName>
    </recommendedName>
</protein>
<evidence type="ECO:0000313" key="11">
    <source>
        <dbReference type="EnsemblMetazoa" id="LLOJ010734-PA"/>
    </source>
</evidence>